<evidence type="ECO:0000256" key="3">
    <source>
        <dbReference type="ARBA" id="ARBA00023315"/>
    </source>
</evidence>
<keyword evidence="7" id="KW-1185">Reference proteome</keyword>
<protein>
    <submittedName>
        <fullName evidence="6">1-acyl-sn-glycerol-3-phosphate acyltransferase</fullName>
    </submittedName>
</protein>
<dbReference type="SMART" id="SM00563">
    <property type="entry name" value="PlsC"/>
    <property type="match status" value="1"/>
</dbReference>
<dbReference type="SUPFAM" id="SSF69593">
    <property type="entry name" value="Glycerol-3-phosphate (1)-acyltransferase"/>
    <property type="match status" value="1"/>
</dbReference>
<comment type="pathway">
    <text evidence="1">Lipid metabolism.</text>
</comment>
<sequence>MLLFLKKVHRIWYLLCVLFFFILLFPLLYVLTRRPDKHYSSIAYMRRIISVLGTTFSGIFFKIEYESSIDWSKPYVICPNHTSILDITAITFMCPQPFSFMGKVELLRNPVTRIFFKSIDIVVDRKSKISAFKAFKKADNLVKAGRSIVIFPEGKIDDEYPPRLHEFKSGSFKLAVDNQIQILPVVIQDAWQTLWDSGDKFGSKPGIIHIQVLAPIDTKDMTSTQADEIQSLVYDKMSTHWDKSNSLRNVKKTPTNKII</sequence>
<evidence type="ECO:0000259" key="5">
    <source>
        <dbReference type="SMART" id="SM00563"/>
    </source>
</evidence>
<dbReference type="Proteomes" id="UP000190150">
    <property type="component" value="Unassembled WGS sequence"/>
</dbReference>
<keyword evidence="4" id="KW-0472">Membrane</keyword>
<dbReference type="PANTHER" id="PTHR10434:SF11">
    <property type="entry name" value="1-ACYL-SN-GLYCEROL-3-PHOSPHATE ACYLTRANSFERASE"/>
    <property type="match status" value="1"/>
</dbReference>
<keyword evidence="3 6" id="KW-0012">Acyltransferase</keyword>
<keyword evidence="4" id="KW-1133">Transmembrane helix</keyword>
<keyword evidence="4" id="KW-0812">Transmembrane</keyword>
<dbReference type="GO" id="GO:0003841">
    <property type="term" value="F:1-acylglycerol-3-phosphate O-acyltransferase activity"/>
    <property type="evidence" value="ECO:0007669"/>
    <property type="project" value="TreeGrafter"/>
</dbReference>
<feature type="transmembrane region" description="Helical" evidence="4">
    <location>
        <begin position="12"/>
        <end position="32"/>
    </location>
</feature>
<evidence type="ECO:0000256" key="4">
    <source>
        <dbReference type="SAM" id="Phobius"/>
    </source>
</evidence>
<gene>
    <name evidence="6" type="ORF">SAMN05660841_00622</name>
</gene>
<accession>A0A1T5BEX7</accession>
<feature type="domain" description="Phospholipid/glycerol acyltransferase" evidence="5">
    <location>
        <begin position="75"/>
        <end position="190"/>
    </location>
</feature>
<proteinExistence type="predicted"/>
<dbReference type="InterPro" id="IPR002123">
    <property type="entry name" value="Plipid/glycerol_acylTrfase"/>
</dbReference>
<dbReference type="STRING" id="1513896.SAMN05660841_00622"/>
<dbReference type="Pfam" id="PF01553">
    <property type="entry name" value="Acyltransferase"/>
    <property type="match status" value="1"/>
</dbReference>
<dbReference type="EMBL" id="FUZF01000002">
    <property type="protein sequence ID" value="SKB45705.1"/>
    <property type="molecule type" value="Genomic_DNA"/>
</dbReference>
<organism evidence="6 7">
    <name type="scientific">Sphingobacterium nematocida</name>
    <dbReference type="NCBI Taxonomy" id="1513896"/>
    <lineage>
        <taxon>Bacteria</taxon>
        <taxon>Pseudomonadati</taxon>
        <taxon>Bacteroidota</taxon>
        <taxon>Sphingobacteriia</taxon>
        <taxon>Sphingobacteriales</taxon>
        <taxon>Sphingobacteriaceae</taxon>
        <taxon>Sphingobacterium</taxon>
    </lineage>
</organism>
<evidence type="ECO:0000313" key="7">
    <source>
        <dbReference type="Proteomes" id="UP000190150"/>
    </source>
</evidence>
<evidence type="ECO:0000256" key="1">
    <source>
        <dbReference type="ARBA" id="ARBA00005189"/>
    </source>
</evidence>
<evidence type="ECO:0000313" key="6">
    <source>
        <dbReference type="EMBL" id="SKB45705.1"/>
    </source>
</evidence>
<dbReference type="OrthoDB" id="9803035at2"/>
<dbReference type="AlphaFoldDB" id="A0A1T5BEX7"/>
<keyword evidence="2 6" id="KW-0808">Transferase</keyword>
<reference evidence="7" key="1">
    <citation type="submission" date="2017-02" db="EMBL/GenBank/DDBJ databases">
        <authorList>
            <person name="Varghese N."/>
            <person name="Submissions S."/>
        </authorList>
    </citation>
    <scope>NUCLEOTIDE SEQUENCE [LARGE SCALE GENOMIC DNA]</scope>
    <source>
        <strain evidence="7">DSM 24091</strain>
    </source>
</reference>
<dbReference type="GO" id="GO:0006654">
    <property type="term" value="P:phosphatidic acid biosynthetic process"/>
    <property type="evidence" value="ECO:0007669"/>
    <property type="project" value="TreeGrafter"/>
</dbReference>
<evidence type="ECO:0000256" key="2">
    <source>
        <dbReference type="ARBA" id="ARBA00022679"/>
    </source>
</evidence>
<dbReference type="PANTHER" id="PTHR10434">
    <property type="entry name" value="1-ACYL-SN-GLYCEROL-3-PHOSPHATE ACYLTRANSFERASE"/>
    <property type="match status" value="1"/>
</dbReference>
<name>A0A1T5BEX7_9SPHI</name>
<dbReference type="CDD" id="cd07989">
    <property type="entry name" value="LPLAT_AGPAT-like"/>
    <property type="match status" value="1"/>
</dbReference>